<evidence type="ECO:0008006" key="2">
    <source>
        <dbReference type="Google" id="ProtNLM"/>
    </source>
</evidence>
<dbReference type="AlphaFoldDB" id="A0A368Q4A1"/>
<name>A0A368Q4A1_SETIT</name>
<dbReference type="PANTHER" id="PTHR34835">
    <property type="entry name" value="OS07G0283600 PROTEIN-RELATED"/>
    <property type="match status" value="1"/>
</dbReference>
<evidence type="ECO:0000313" key="1">
    <source>
        <dbReference type="EMBL" id="RCV12861.1"/>
    </source>
</evidence>
<reference evidence="1" key="1">
    <citation type="journal article" date="2012" name="Nat. Biotechnol.">
        <title>Reference genome sequence of the model plant Setaria.</title>
        <authorList>
            <person name="Bennetzen J.L."/>
            <person name="Schmutz J."/>
            <person name="Wang H."/>
            <person name="Percifield R."/>
            <person name="Hawkins J."/>
            <person name="Pontaroli A.C."/>
            <person name="Estep M."/>
            <person name="Feng L."/>
            <person name="Vaughn J.N."/>
            <person name="Grimwood J."/>
            <person name="Jenkins J."/>
            <person name="Barry K."/>
            <person name="Lindquist E."/>
            <person name="Hellsten U."/>
            <person name="Deshpande S."/>
            <person name="Wang X."/>
            <person name="Wu X."/>
            <person name="Mitros T."/>
            <person name="Triplett J."/>
            <person name="Yang X."/>
            <person name="Ye C.Y."/>
            <person name="Mauro-Herrera M."/>
            <person name="Wang L."/>
            <person name="Li P."/>
            <person name="Sharma M."/>
            <person name="Sharma R."/>
            <person name="Ronald P.C."/>
            <person name="Panaud O."/>
            <person name="Kellogg E.A."/>
            <person name="Brutnell T.P."/>
            <person name="Doust A.N."/>
            <person name="Tuskan G.A."/>
            <person name="Rokhsar D."/>
            <person name="Devos K.M."/>
        </authorList>
    </citation>
    <scope>NUCLEOTIDE SEQUENCE [LARGE SCALE GENOMIC DNA]</scope>
    <source>
        <strain evidence="1">Yugu1</strain>
    </source>
</reference>
<proteinExistence type="predicted"/>
<dbReference type="STRING" id="4555.A0A368Q4A1"/>
<dbReference type="PANTHER" id="PTHR34835:SF60">
    <property type="entry name" value="OS10G0490300 PROTEIN"/>
    <property type="match status" value="1"/>
</dbReference>
<sequence length="464" mass="54134">MARKRCRDIDHLSYSDSDEDFNSHNYKKNFSEVEDIEISSGDDSADEANHSDCKKFKMLKNKIKSILTNQLNMQKFVKKLKYVITRFCVTDFAKVIKKLTPNQRQVIEKYGFGSLLHFDKSRLVDHKSSDIVIDGRIISLTKESVHNILGIPLSWRPFPTDISHGKSVILKNFKKQSMPKKVLSDEDTFIRFILIALNSFLCSNASNASVTPSQKHLGMFDDITNCKVFDWSGYVLSWLLRHIKTFKKGKTKAGVYGFRPILDFVDTYYAKRPHLLNSTSSLSDDSEFMEMIDLHGPRRVIKPYALFHSNFKTAKAKISVSNSELKNYKALFSLASSQYNNEDVVHLEKVRSTFYLYMKPTSNPDISKSHFFFCKYWSLFSDTLSQPLVRVFVNIKDCNFVFLDPLHHEDYDFLEIVRSRMFASFVQYWDRYVKVNMNFDEYDIVFPDVPDQPLDNTHDFFYHV</sequence>
<gene>
    <name evidence="1" type="ORF">SETIT_2G301500v2</name>
</gene>
<protein>
    <recommendedName>
        <fullName evidence="2">Ubiquitin-like protease family profile domain-containing protein</fullName>
    </recommendedName>
</protein>
<reference evidence="1" key="2">
    <citation type="submission" date="2015-07" db="EMBL/GenBank/DDBJ databases">
        <authorList>
            <person name="Noorani M."/>
        </authorList>
    </citation>
    <scope>NUCLEOTIDE SEQUENCE</scope>
    <source>
        <strain evidence="1">Yugu1</strain>
    </source>
</reference>
<dbReference type="EMBL" id="CM003529">
    <property type="protein sequence ID" value="RCV12861.1"/>
    <property type="molecule type" value="Genomic_DNA"/>
</dbReference>
<dbReference type="OrthoDB" id="1751945at2759"/>
<accession>A0A368Q4A1</accession>
<organism evidence="1">
    <name type="scientific">Setaria italica</name>
    <name type="common">Foxtail millet</name>
    <name type="synonym">Panicum italicum</name>
    <dbReference type="NCBI Taxonomy" id="4555"/>
    <lineage>
        <taxon>Eukaryota</taxon>
        <taxon>Viridiplantae</taxon>
        <taxon>Streptophyta</taxon>
        <taxon>Embryophyta</taxon>
        <taxon>Tracheophyta</taxon>
        <taxon>Spermatophyta</taxon>
        <taxon>Magnoliopsida</taxon>
        <taxon>Liliopsida</taxon>
        <taxon>Poales</taxon>
        <taxon>Poaceae</taxon>
        <taxon>PACMAD clade</taxon>
        <taxon>Panicoideae</taxon>
        <taxon>Panicodae</taxon>
        <taxon>Paniceae</taxon>
        <taxon>Cenchrinae</taxon>
        <taxon>Setaria</taxon>
    </lineage>
</organism>